<dbReference type="EMBL" id="WHZU01000002">
    <property type="protein sequence ID" value="NEH10788.1"/>
    <property type="molecule type" value="Genomic_DNA"/>
</dbReference>
<accession>A0ABX0CE02</accession>
<dbReference type="SUPFAM" id="SSF53807">
    <property type="entry name" value="Helical backbone' metal receptor"/>
    <property type="match status" value="1"/>
</dbReference>
<dbReference type="PANTHER" id="PTHR42953">
    <property type="entry name" value="HIGH-AFFINITY ZINC UPTAKE SYSTEM PROTEIN ZNUA-RELATED"/>
    <property type="match status" value="1"/>
</dbReference>
<keyword evidence="3" id="KW-0479">Metal-binding</keyword>
<comment type="caution">
    <text evidence="6">The sequence shown here is derived from an EMBL/GenBank/DDBJ whole genome shotgun (WGS) entry which is preliminary data.</text>
</comment>
<evidence type="ECO:0000256" key="5">
    <source>
        <dbReference type="SAM" id="MobiDB-lite"/>
    </source>
</evidence>
<dbReference type="Pfam" id="PF01297">
    <property type="entry name" value="ZnuA"/>
    <property type="match status" value="1"/>
</dbReference>
<evidence type="ECO:0000256" key="1">
    <source>
        <dbReference type="ARBA" id="ARBA00004196"/>
    </source>
</evidence>
<protein>
    <submittedName>
        <fullName evidence="6">ABC transporter substrate-binding protein</fullName>
    </submittedName>
</protein>
<reference evidence="6 7" key="1">
    <citation type="submission" date="2019-10" db="EMBL/GenBank/DDBJ databases">
        <title>Bifidobacterium from non-human primates.</title>
        <authorList>
            <person name="Modesto M."/>
        </authorList>
    </citation>
    <scope>NUCLEOTIDE SEQUENCE [LARGE SCALE GENOMIC DNA]</scope>
    <source>
        <strain evidence="6 7">SMA1</strain>
    </source>
</reference>
<evidence type="ECO:0000256" key="3">
    <source>
        <dbReference type="ARBA" id="ARBA00022723"/>
    </source>
</evidence>
<dbReference type="InterPro" id="IPR050492">
    <property type="entry name" value="Bact_metal-bind_prot9"/>
</dbReference>
<organism evidence="6 7">
    <name type="scientific">Bifidobacterium saimiriisciurei</name>
    <dbReference type="NCBI Taxonomy" id="2661627"/>
    <lineage>
        <taxon>Bacteria</taxon>
        <taxon>Bacillati</taxon>
        <taxon>Actinomycetota</taxon>
        <taxon>Actinomycetes</taxon>
        <taxon>Bifidobacteriales</taxon>
        <taxon>Bifidobacteriaceae</taxon>
        <taxon>Bifidobacterium</taxon>
    </lineage>
</organism>
<keyword evidence="2" id="KW-0813">Transport</keyword>
<evidence type="ECO:0000313" key="7">
    <source>
        <dbReference type="Proteomes" id="UP000475155"/>
    </source>
</evidence>
<evidence type="ECO:0000313" key="6">
    <source>
        <dbReference type="EMBL" id="NEH10788.1"/>
    </source>
</evidence>
<gene>
    <name evidence="6" type="ORF">GFD18_01540</name>
</gene>
<sequence length="349" mass="37050">MFPNGFPGRQQKAVLIVMTLFTMWNAAARMRGAAAAVICAAVLVSAGCGSGTRSTEEGSGSTAQFDPIAVVASINQWGMLAKEVGGDQVRVTSILGSTNVDAHDFEPKTSDIATVSKAKVLVANGAGYDEWATKAVSGDTTTVTAATTVGASDGDNPHLWFSKDARKAMTKELSEAFSKIKPDSKDYFSKRLAAWQKDEDKLEASMDSFSKKHPEATYASTESVAYYLMSDLDVKDVTPKQYAQTMLNGGEPAPADVQDLQSLLEKHKAGMLINNPQEASDTTNLITGTAHKSDVPVVDVTEQVPERYDNLVDWMNALVTEFDKALASDATSAATTPEPSSSASDGGSK</sequence>
<proteinExistence type="predicted"/>
<dbReference type="PANTHER" id="PTHR42953:SF1">
    <property type="entry name" value="METAL-BINDING PROTEIN HI_0362-RELATED"/>
    <property type="match status" value="1"/>
</dbReference>
<keyword evidence="7" id="KW-1185">Reference proteome</keyword>
<dbReference type="Proteomes" id="UP000475155">
    <property type="component" value="Unassembled WGS sequence"/>
</dbReference>
<dbReference type="Gene3D" id="3.40.50.1980">
    <property type="entry name" value="Nitrogenase molybdenum iron protein domain"/>
    <property type="match status" value="1"/>
</dbReference>
<name>A0ABX0CE02_9BIFI</name>
<keyword evidence="4" id="KW-0732">Signal</keyword>
<evidence type="ECO:0000256" key="4">
    <source>
        <dbReference type="ARBA" id="ARBA00022729"/>
    </source>
</evidence>
<dbReference type="InterPro" id="IPR006127">
    <property type="entry name" value="ZnuA-like"/>
</dbReference>
<evidence type="ECO:0000256" key="2">
    <source>
        <dbReference type="ARBA" id="ARBA00022448"/>
    </source>
</evidence>
<feature type="region of interest" description="Disordered" evidence="5">
    <location>
        <begin position="328"/>
        <end position="349"/>
    </location>
</feature>
<comment type="subcellular location">
    <subcellularLocation>
        <location evidence="1">Cell envelope</location>
    </subcellularLocation>
</comment>